<dbReference type="AlphaFoldDB" id="A0AAN8K2W4"/>
<comment type="caution">
    <text evidence="1">The sequence shown here is derived from an EMBL/GenBank/DDBJ whole genome shotgun (WGS) entry which is preliminary data.</text>
</comment>
<name>A0AAN8K2W4_PATCE</name>
<dbReference type="EMBL" id="JAZGQO010000003">
    <property type="protein sequence ID" value="KAK6188122.1"/>
    <property type="molecule type" value="Genomic_DNA"/>
</dbReference>
<sequence length="126" mass="14900">MEAYGGNIQADDILMETLEFSKFAVRRARTQICILQNKLYEVQIRYQRAKRAGLQQFQYVLEQRLTIIEDTLSMYTAYAEKKANYICSMENWLDRIELNSRLNELEINEAGHGCNHESLFMGEFRF</sequence>
<evidence type="ECO:0000313" key="1">
    <source>
        <dbReference type="EMBL" id="KAK6188122.1"/>
    </source>
</evidence>
<accession>A0AAN8K2W4</accession>
<keyword evidence="2" id="KW-1185">Reference proteome</keyword>
<gene>
    <name evidence="1" type="ORF">SNE40_004373</name>
</gene>
<protein>
    <submittedName>
        <fullName evidence="1">Uncharacterized protein</fullName>
    </submittedName>
</protein>
<dbReference type="Proteomes" id="UP001347796">
    <property type="component" value="Unassembled WGS sequence"/>
</dbReference>
<proteinExistence type="predicted"/>
<organism evidence="1 2">
    <name type="scientific">Patella caerulea</name>
    <name type="common">Rayed Mediterranean limpet</name>
    <dbReference type="NCBI Taxonomy" id="87958"/>
    <lineage>
        <taxon>Eukaryota</taxon>
        <taxon>Metazoa</taxon>
        <taxon>Spiralia</taxon>
        <taxon>Lophotrochozoa</taxon>
        <taxon>Mollusca</taxon>
        <taxon>Gastropoda</taxon>
        <taxon>Patellogastropoda</taxon>
        <taxon>Patelloidea</taxon>
        <taxon>Patellidae</taxon>
        <taxon>Patella</taxon>
    </lineage>
</organism>
<evidence type="ECO:0000313" key="2">
    <source>
        <dbReference type="Proteomes" id="UP001347796"/>
    </source>
</evidence>
<reference evidence="1 2" key="1">
    <citation type="submission" date="2024-01" db="EMBL/GenBank/DDBJ databases">
        <title>The genome of the rayed Mediterranean limpet Patella caerulea (Linnaeus, 1758).</title>
        <authorList>
            <person name="Anh-Thu Weber A."/>
            <person name="Halstead-Nussloch G."/>
        </authorList>
    </citation>
    <scope>NUCLEOTIDE SEQUENCE [LARGE SCALE GENOMIC DNA]</scope>
    <source>
        <strain evidence="1">AATW-2023a</strain>
        <tissue evidence="1">Whole specimen</tissue>
    </source>
</reference>